<dbReference type="OrthoDB" id="245674at2"/>
<accession>A0A2S8FGQ8</accession>
<gene>
    <name evidence="1" type="ORF">C5Y96_13400</name>
</gene>
<dbReference type="RefSeq" id="WP_105354090.1">
    <property type="nucleotide sequence ID" value="NZ_PUIA01000037.1"/>
</dbReference>
<dbReference type="AlphaFoldDB" id="A0A2S8FGQ8"/>
<sequence length="894" mass="100408">METKLLKHVWFVLVHLAIFGQGSFLLAAPPEVEETRSAFDDPALFEMELEPPAKKQFQPLEPVRPKQAEPVVADQSAAPGLGLPDLRHLHQQLPKAVEKIREMLLPVESPQQPDPNDITQPMVEPVETLMAPPEVDTLPPVAVSPWRDPVVQLPVASQLPPLERMPLVAYRPDTRNRDNLYRVGDEPESAADVLPSIEPPKVLPPVDAARPVTYRWPKTPHLDAMLKRLDEYPETKTWASDLRLALQKLREESTIGTLPASQHLKHLSEITSEAVPMVDSLDYGWQRTDITQTYYALLRRIDLWNAAHNIIHSGIQLSASPTTLGNLQQHLEQSEAILRDGGQLLSWSDYLRLKQLRQAMESNASPQQMQEVANEVLVRLEGGEFDEAQKQLLAQAPFVNLANSLRPWLGINFNPEKTLAAVERYEQDQSAAEAKLIAMEANILQHHAEPSIIEFGQLIDHTYRNANTRFEVSQQFMQAFMPELQPDEAAVNDFILGARVLGRSRSVTRLHVRPVPDHQQWRIQLEVLGNVDSQTTSHSGPVKIFNRGRSRYHAAKQVVVNSKGFWVSPAVARADTTTSVDNLESDYDGIPLIGSIVRSVARGQTEEKKYAAEAEVERKVRHQAESKLNEQLNDKVQQWQDKLYVDVVQPLVRLGLDPSVVDLNTSSRSISGRFRAAGPRHLAAHTPRPSSPIDSVLSAQLHQSGLNNLIRQLRLGGRELTPKEFLMEVGTRFPAIQGDVDEELPAEVAFTFSEEDPIRVEFNDGQAQLTLRIDTLKVGDNSWEDLEVSALYSPTSVDFDAKLVRDSTVFLKGKRLGFRDQIALRAVFLKVLSKKHEIPLFPEGAKVDPRLAEFQVNQLALHEGWLAVSLGPKNAPMQERKLFRVADEPQRTSR</sequence>
<name>A0A2S8FGQ8_9BACT</name>
<dbReference type="EMBL" id="PUIA01000037">
    <property type="protein sequence ID" value="PQO31332.1"/>
    <property type="molecule type" value="Genomic_DNA"/>
</dbReference>
<reference evidence="1 2" key="1">
    <citation type="submission" date="2018-02" db="EMBL/GenBank/DDBJ databases">
        <title>Comparative genomes isolates from brazilian mangrove.</title>
        <authorList>
            <person name="Araujo J.E."/>
            <person name="Taketani R.G."/>
            <person name="Silva M.C.P."/>
            <person name="Loureco M.V."/>
            <person name="Andreote F.D."/>
        </authorList>
    </citation>
    <scope>NUCLEOTIDE SEQUENCE [LARGE SCALE GENOMIC DNA]</scope>
    <source>
        <strain evidence="1 2">HEX-2 MGV</strain>
    </source>
</reference>
<organism evidence="1 2">
    <name type="scientific">Blastopirellula marina</name>
    <dbReference type="NCBI Taxonomy" id="124"/>
    <lineage>
        <taxon>Bacteria</taxon>
        <taxon>Pseudomonadati</taxon>
        <taxon>Planctomycetota</taxon>
        <taxon>Planctomycetia</taxon>
        <taxon>Pirellulales</taxon>
        <taxon>Pirellulaceae</taxon>
        <taxon>Blastopirellula</taxon>
    </lineage>
</organism>
<proteinExistence type="predicted"/>
<protein>
    <submittedName>
        <fullName evidence="1">Uncharacterized protein</fullName>
    </submittedName>
</protein>
<dbReference type="Proteomes" id="UP000240009">
    <property type="component" value="Unassembled WGS sequence"/>
</dbReference>
<evidence type="ECO:0000313" key="1">
    <source>
        <dbReference type="EMBL" id="PQO31332.1"/>
    </source>
</evidence>
<comment type="caution">
    <text evidence="1">The sequence shown here is derived from an EMBL/GenBank/DDBJ whole genome shotgun (WGS) entry which is preliminary data.</text>
</comment>
<evidence type="ECO:0000313" key="2">
    <source>
        <dbReference type="Proteomes" id="UP000240009"/>
    </source>
</evidence>